<gene>
    <name evidence="2" type="ORF">KI387_035196</name>
</gene>
<comment type="caution">
    <text evidence="2">The sequence shown here is derived from an EMBL/GenBank/DDBJ whole genome shotgun (WGS) entry which is preliminary data.</text>
</comment>
<dbReference type="InterPro" id="IPR045056">
    <property type="entry name" value="Nop56/Nop58"/>
</dbReference>
<keyword evidence="3" id="KW-1185">Reference proteome</keyword>
<feature type="domain" description="Nucleolar protein 58/56 N-terminal" evidence="1">
    <location>
        <begin position="29"/>
        <end position="82"/>
    </location>
</feature>
<proteinExistence type="predicted"/>
<dbReference type="AlphaFoldDB" id="A0AA38FN19"/>
<sequence length="139" mass="15201">MRATAAVPAAANTGKRGDNKSNEIAQQLYLLFEFASGYGLFEAYGNDEIGQNTDAVQDSVVDLNRFGKVVKLVAIQPFGSASGILTAELRNFLEINLPKIKEGKKAKFILRVSEPKLGSQILEVLKIPCQSNDRVLELF</sequence>
<evidence type="ECO:0000313" key="2">
    <source>
        <dbReference type="EMBL" id="KAH9307285.1"/>
    </source>
</evidence>
<name>A0AA38FN19_TAXCH</name>
<evidence type="ECO:0000313" key="3">
    <source>
        <dbReference type="Proteomes" id="UP000824469"/>
    </source>
</evidence>
<protein>
    <recommendedName>
        <fullName evidence="1">Nucleolar protein 58/56 N-terminal domain-containing protein</fullName>
    </recommendedName>
</protein>
<dbReference type="GO" id="GO:0032040">
    <property type="term" value="C:small-subunit processome"/>
    <property type="evidence" value="ECO:0007669"/>
    <property type="project" value="InterPro"/>
</dbReference>
<dbReference type="EMBL" id="JAHRHJ020000007">
    <property type="protein sequence ID" value="KAH9307285.1"/>
    <property type="molecule type" value="Genomic_DNA"/>
</dbReference>
<dbReference type="Proteomes" id="UP000824469">
    <property type="component" value="Unassembled WGS sequence"/>
</dbReference>
<dbReference type="Pfam" id="PF08156">
    <property type="entry name" value="NOP5NT"/>
    <property type="match status" value="1"/>
</dbReference>
<organism evidence="2 3">
    <name type="scientific">Taxus chinensis</name>
    <name type="common">Chinese yew</name>
    <name type="synonym">Taxus wallichiana var. chinensis</name>
    <dbReference type="NCBI Taxonomy" id="29808"/>
    <lineage>
        <taxon>Eukaryota</taxon>
        <taxon>Viridiplantae</taxon>
        <taxon>Streptophyta</taxon>
        <taxon>Embryophyta</taxon>
        <taxon>Tracheophyta</taxon>
        <taxon>Spermatophyta</taxon>
        <taxon>Pinopsida</taxon>
        <taxon>Pinidae</taxon>
        <taxon>Conifers II</taxon>
        <taxon>Cupressales</taxon>
        <taxon>Taxaceae</taxon>
        <taxon>Taxus</taxon>
    </lineage>
</organism>
<dbReference type="InterPro" id="IPR012974">
    <property type="entry name" value="NOP58/56_N"/>
</dbReference>
<reference evidence="2 3" key="1">
    <citation type="journal article" date="2021" name="Nat. Plants">
        <title>The Taxus genome provides insights into paclitaxel biosynthesis.</title>
        <authorList>
            <person name="Xiong X."/>
            <person name="Gou J."/>
            <person name="Liao Q."/>
            <person name="Li Y."/>
            <person name="Zhou Q."/>
            <person name="Bi G."/>
            <person name="Li C."/>
            <person name="Du R."/>
            <person name="Wang X."/>
            <person name="Sun T."/>
            <person name="Guo L."/>
            <person name="Liang H."/>
            <person name="Lu P."/>
            <person name="Wu Y."/>
            <person name="Zhang Z."/>
            <person name="Ro D.K."/>
            <person name="Shang Y."/>
            <person name="Huang S."/>
            <person name="Yan J."/>
        </authorList>
    </citation>
    <scope>NUCLEOTIDE SEQUENCE [LARGE SCALE GENOMIC DNA]</scope>
    <source>
        <strain evidence="2">Ta-2019</strain>
    </source>
</reference>
<dbReference type="PANTHER" id="PTHR10894:SF0">
    <property type="entry name" value="NUCLEOLAR PROTEIN 56"/>
    <property type="match status" value="1"/>
</dbReference>
<accession>A0AA38FN19</accession>
<dbReference type="GO" id="GO:0031428">
    <property type="term" value="C:box C/D methylation guide snoRNP complex"/>
    <property type="evidence" value="ECO:0007669"/>
    <property type="project" value="InterPro"/>
</dbReference>
<dbReference type="PANTHER" id="PTHR10894">
    <property type="entry name" value="NUCLEOLAR PROTEIN 5 NUCLEOLAR PROTEIN NOP5 NOP58"/>
    <property type="match status" value="1"/>
</dbReference>
<dbReference type="OMA" id="CILNIAK"/>
<dbReference type="GO" id="GO:0030515">
    <property type="term" value="F:snoRNA binding"/>
    <property type="evidence" value="ECO:0007669"/>
    <property type="project" value="InterPro"/>
</dbReference>
<evidence type="ECO:0000259" key="1">
    <source>
        <dbReference type="Pfam" id="PF08156"/>
    </source>
</evidence>